<dbReference type="AlphaFoldDB" id="A0A6G3X0V2"/>
<dbReference type="InterPro" id="IPR036388">
    <property type="entry name" value="WH-like_DNA-bd_sf"/>
</dbReference>
<dbReference type="EMBL" id="JAAGMN010003552">
    <property type="protein sequence ID" value="NEE11419.1"/>
    <property type="molecule type" value="Genomic_DNA"/>
</dbReference>
<feature type="non-terminal residue" evidence="1">
    <location>
        <position position="1"/>
    </location>
</feature>
<accession>A0A6G3X0V2</accession>
<sequence length="83" mass="9178">DLDTMTRELGQAKSGLSVAARQLEAWSLVRRSTRAGSRRIDYEAVGDLQHLLLVNNAHMRKFTETLSSGIPVARGEARDRLAS</sequence>
<name>A0A6G3X0V2_9ACTN</name>
<dbReference type="Gene3D" id="1.10.10.10">
    <property type="entry name" value="Winged helix-like DNA-binding domain superfamily/Winged helix DNA-binding domain"/>
    <property type="match status" value="1"/>
</dbReference>
<evidence type="ECO:0000313" key="1">
    <source>
        <dbReference type="EMBL" id="NEE11419.1"/>
    </source>
</evidence>
<reference evidence="1" key="1">
    <citation type="submission" date="2020-01" db="EMBL/GenBank/DDBJ databases">
        <title>Insect and environment-associated Actinomycetes.</title>
        <authorList>
            <person name="Currrie C."/>
            <person name="Chevrette M."/>
            <person name="Carlson C."/>
            <person name="Stubbendieck R."/>
            <person name="Wendt-Pienkowski E."/>
        </authorList>
    </citation>
    <scope>NUCLEOTIDE SEQUENCE</scope>
    <source>
        <strain evidence="1">SID7499</strain>
    </source>
</reference>
<protein>
    <submittedName>
        <fullName evidence="1">ArsR family transcriptional regulator</fullName>
    </submittedName>
</protein>
<feature type="non-terminal residue" evidence="1">
    <location>
        <position position="83"/>
    </location>
</feature>
<gene>
    <name evidence="1" type="ORF">G3M58_33795</name>
</gene>
<proteinExistence type="predicted"/>
<organism evidence="1">
    <name type="scientific">Streptomyces sp. SID7499</name>
    <dbReference type="NCBI Taxonomy" id="2706086"/>
    <lineage>
        <taxon>Bacteria</taxon>
        <taxon>Bacillati</taxon>
        <taxon>Actinomycetota</taxon>
        <taxon>Actinomycetes</taxon>
        <taxon>Kitasatosporales</taxon>
        <taxon>Streptomycetaceae</taxon>
        <taxon>Streptomyces</taxon>
    </lineage>
</organism>
<comment type="caution">
    <text evidence="1">The sequence shown here is derived from an EMBL/GenBank/DDBJ whole genome shotgun (WGS) entry which is preliminary data.</text>
</comment>